<dbReference type="Pfam" id="PF09825">
    <property type="entry name" value="BPL_N"/>
    <property type="match status" value="1"/>
</dbReference>
<name>A0A8S3URQ7_MYTED</name>
<comment type="caution">
    <text evidence="3">The sequence shown here is derived from an EMBL/GenBank/DDBJ whole genome shotgun (WGS) entry which is preliminary data.</text>
</comment>
<gene>
    <name evidence="3" type="ORF">MEDL_58384</name>
</gene>
<evidence type="ECO:0000259" key="2">
    <source>
        <dbReference type="Pfam" id="PF09825"/>
    </source>
</evidence>
<dbReference type="Gene3D" id="3.40.50.880">
    <property type="match status" value="1"/>
</dbReference>
<dbReference type="SUPFAM" id="SSF52317">
    <property type="entry name" value="Class I glutamine amidotransferase-like"/>
    <property type="match status" value="1"/>
</dbReference>
<dbReference type="AlphaFoldDB" id="A0A8S3URQ7"/>
<dbReference type="EC" id="6.3.4.10" evidence="3"/>
<keyword evidence="4" id="KW-1185">Reference proteome</keyword>
<keyword evidence="3" id="KW-0436">Ligase</keyword>
<evidence type="ECO:0000313" key="4">
    <source>
        <dbReference type="Proteomes" id="UP000683360"/>
    </source>
</evidence>
<dbReference type="InterPro" id="IPR029062">
    <property type="entry name" value="Class_I_gatase-like"/>
</dbReference>
<proteinExistence type="predicted"/>
<feature type="domain" description="Biotin-protein ligase N-terminal" evidence="2">
    <location>
        <begin position="4"/>
        <end position="215"/>
    </location>
</feature>
<dbReference type="EC" id="6.3.4.9" evidence="3"/>
<dbReference type="EMBL" id="CAJPWZ010002865">
    <property type="protein sequence ID" value="CAG2246410.1"/>
    <property type="molecule type" value="Genomic_DNA"/>
</dbReference>
<dbReference type="InterPro" id="IPR019197">
    <property type="entry name" value="Biotin-prot_ligase_N"/>
</dbReference>
<dbReference type="Proteomes" id="UP000683360">
    <property type="component" value="Unassembled WGS sequence"/>
</dbReference>
<dbReference type="OrthoDB" id="10250105at2759"/>
<dbReference type="EC" id="6.3.4.15" evidence="3"/>
<sequence length="286" mass="31040">MEKNIFVYYGKGVSKEATEMLFESLKTMCGHYKISLISPEEIRKGDLLRTAALLAIGGGYDTGYIQALQSDGIRNIKNYVEGGGSYLGICAGAYLACRRIEFDKGGKFEVCGSRDLGFFPGVCIGPTFPGFLYDSEAGAHAAQIKTDDSMVTKISSTDQGSKDIIPKDIPDTYLYFNGGGHFTLDDKTSQNVKIIARYNNSPDGIPHPAVVWCKVILAMGVQWILLILIFGIVNTNAVTTLPPTTTTVATTTADLSQNFNSKATVPTSNLYLYVLTVCGMSMMRLI</sequence>
<feature type="transmembrane region" description="Helical" evidence="1">
    <location>
        <begin position="211"/>
        <end position="233"/>
    </location>
</feature>
<dbReference type="EC" id="6.3.4.11" evidence="3"/>
<reference evidence="3" key="1">
    <citation type="submission" date="2021-03" db="EMBL/GenBank/DDBJ databases">
        <authorList>
            <person name="Bekaert M."/>
        </authorList>
    </citation>
    <scope>NUCLEOTIDE SEQUENCE</scope>
</reference>
<evidence type="ECO:0000313" key="3">
    <source>
        <dbReference type="EMBL" id="CAG2246410.1"/>
    </source>
</evidence>
<keyword evidence="1" id="KW-0812">Transmembrane</keyword>
<protein>
    <submittedName>
        <fullName evidence="3">HLCS</fullName>
        <ecNumber evidence="3">6.3.4.10</ecNumber>
        <ecNumber evidence="3">6.3.4.11</ecNumber>
        <ecNumber evidence="3">6.3.4.15</ecNumber>
        <ecNumber evidence="3">6.3.4.9</ecNumber>
    </submittedName>
</protein>
<accession>A0A8S3URQ7</accession>
<keyword evidence="1" id="KW-1133">Transmembrane helix</keyword>
<organism evidence="3 4">
    <name type="scientific">Mytilus edulis</name>
    <name type="common">Blue mussel</name>
    <dbReference type="NCBI Taxonomy" id="6550"/>
    <lineage>
        <taxon>Eukaryota</taxon>
        <taxon>Metazoa</taxon>
        <taxon>Spiralia</taxon>
        <taxon>Lophotrochozoa</taxon>
        <taxon>Mollusca</taxon>
        <taxon>Bivalvia</taxon>
        <taxon>Autobranchia</taxon>
        <taxon>Pteriomorphia</taxon>
        <taxon>Mytilida</taxon>
        <taxon>Mytiloidea</taxon>
        <taxon>Mytilidae</taxon>
        <taxon>Mytilinae</taxon>
        <taxon>Mytilus</taxon>
    </lineage>
</organism>
<dbReference type="CDD" id="cd03144">
    <property type="entry name" value="GATase1_ScBLP_like"/>
    <property type="match status" value="1"/>
</dbReference>
<keyword evidence="1" id="KW-0472">Membrane</keyword>
<dbReference type="GO" id="GO:0004077">
    <property type="term" value="F:biotin--[biotin carboxyl-carrier protein] ligase activity"/>
    <property type="evidence" value="ECO:0007669"/>
    <property type="project" value="UniProtKB-EC"/>
</dbReference>
<evidence type="ECO:0000256" key="1">
    <source>
        <dbReference type="SAM" id="Phobius"/>
    </source>
</evidence>